<feature type="transmembrane region" description="Helical" evidence="2">
    <location>
        <begin position="424"/>
        <end position="441"/>
    </location>
</feature>
<keyword evidence="2" id="KW-0472">Membrane</keyword>
<dbReference type="PANTHER" id="PTHR31331">
    <property type="entry name" value="LCCL DOMAIN PROTEIN (AFU_ORTHOLOGUE AFUA_5G08630)"/>
    <property type="match status" value="1"/>
</dbReference>
<feature type="transmembrane region" description="Helical" evidence="2">
    <location>
        <begin position="398"/>
        <end position="417"/>
    </location>
</feature>
<dbReference type="AlphaFoldDB" id="G0S2I3"/>
<dbReference type="RefSeq" id="XP_006692235.1">
    <property type="nucleotide sequence ID" value="XM_006692172.1"/>
</dbReference>
<evidence type="ECO:0000313" key="5">
    <source>
        <dbReference type="Proteomes" id="UP000008066"/>
    </source>
</evidence>
<evidence type="ECO:0000313" key="4">
    <source>
        <dbReference type="EMBL" id="EGS22216.1"/>
    </source>
</evidence>
<evidence type="ECO:0000259" key="3">
    <source>
        <dbReference type="Pfam" id="PF03815"/>
    </source>
</evidence>
<dbReference type="Proteomes" id="UP000008066">
    <property type="component" value="Unassembled WGS sequence"/>
</dbReference>
<evidence type="ECO:0000256" key="2">
    <source>
        <dbReference type="SAM" id="Phobius"/>
    </source>
</evidence>
<dbReference type="HOGENOM" id="CLU_011125_1_0_1"/>
<dbReference type="SUPFAM" id="SSF69848">
    <property type="entry name" value="LCCL domain"/>
    <property type="match status" value="1"/>
</dbReference>
<dbReference type="PANTHER" id="PTHR31331:SF8">
    <property type="entry name" value="LCCL DOMAIN PROTEIN (AFU_ORTHOLOGUE AFUA_5G02970)"/>
    <property type="match status" value="1"/>
</dbReference>
<keyword evidence="2" id="KW-1133">Transmembrane helix</keyword>
<evidence type="ECO:0000256" key="1">
    <source>
        <dbReference type="SAM" id="MobiDB-lite"/>
    </source>
</evidence>
<feature type="domain" description="LCCL" evidence="3">
    <location>
        <begin position="170"/>
        <end position="284"/>
    </location>
</feature>
<accession>G0S2I3</accession>
<dbReference type="GeneID" id="18255771"/>
<dbReference type="EMBL" id="GL988040">
    <property type="protein sequence ID" value="EGS22216.1"/>
    <property type="molecule type" value="Genomic_DNA"/>
</dbReference>
<feature type="transmembrane region" description="Helical" evidence="2">
    <location>
        <begin position="495"/>
        <end position="515"/>
    </location>
</feature>
<keyword evidence="5" id="KW-1185">Reference proteome</keyword>
<dbReference type="InterPro" id="IPR051957">
    <property type="entry name" value="CRISP-LCCL_domain"/>
</dbReference>
<protein>
    <recommendedName>
        <fullName evidence="3">LCCL domain-containing protein</fullName>
    </recommendedName>
</protein>
<name>G0S2I3_CHATD</name>
<dbReference type="eggNOG" id="ENOG502QUEX">
    <property type="taxonomic scope" value="Eukaryota"/>
</dbReference>
<dbReference type="Pfam" id="PF03815">
    <property type="entry name" value="LCCL"/>
    <property type="match status" value="1"/>
</dbReference>
<dbReference type="KEGG" id="cthr:CTHT_0017330"/>
<gene>
    <name evidence="4" type="ORF">CTHT_0017330</name>
</gene>
<feature type="region of interest" description="Disordered" evidence="1">
    <location>
        <begin position="1"/>
        <end position="22"/>
    </location>
</feature>
<reference evidence="4 5" key="1">
    <citation type="journal article" date="2011" name="Cell">
        <title>Insight into structure and assembly of the nuclear pore complex by utilizing the genome of a eukaryotic thermophile.</title>
        <authorList>
            <person name="Amlacher S."/>
            <person name="Sarges P."/>
            <person name="Flemming D."/>
            <person name="van Noort V."/>
            <person name="Kunze R."/>
            <person name="Devos D.P."/>
            <person name="Arumugam M."/>
            <person name="Bork P."/>
            <person name="Hurt E."/>
        </authorList>
    </citation>
    <scope>NUCLEOTIDE SEQUENCE [LARGE SCALE GENOMIC DNA]</scope>
    <source>
        <strain evidence="5">DSM 1495 / CBS 144.50 / IMI 039719</strain>
    </source>
</reference>
<proteinExistence type="predicted"/>
<dbReference type="Gene3D" id="2.170.130.20">
    <property type="entry name" value="LCCL-like domain"/>
    <property type="match status" value="1"/>
</dbReference>
<keyword evidence="2" id="KW-0812">Transmembrane</keyword>
<feature type="transmembrane region" description="Helical" evidence="2">
    <location>
        <begin position="472"/>
        <end position="489"/>
    </location>
</feature>
<organism evidence="5">
    <name type="scientific">Chaetomium thermophilum (strain DSM 1495 / CBS 144.50 / IMI 039719)</name>
    <name type="common">Thermochaetoides thermophila</name>
    <dbReference type="NCBI Taxonomy" id="759272"/>
    <lineage>
        <taxon>Eukaryota</taxon>
        <taxon>Fungi</taxon>
        <taxon>Dikarya</taxon>
        <taxon>Ascomycota</taxon>
        <taxon>Pezizomycotina</taxon>
        <taxon>Sordariomycetes</taxon>
        <taxon>Sordariomycetidae</taxon>
        <taxon>Sordariales</taxon>
        <taxon>Chaetomiaceae</taxon>
        <taxon>Thermochaetoides</taxon>
    </lineage>
</organism>
<dbReference type="OMA" id="WLGAMAN"/>
<dbReference type="OrthoDB" id="441660at2759"/>
<dbReference type="InterPro" id="IPR036609">
    <property type="entry name" value="LCCL_sf"/>
</dbReference>
<feature type="transmembrane region" description="Helical" evidence="2">
    <location>
        <begin position="367"/>
        <end position="386"/>
    </location>
</feature>
<sequence length="658" mass="73585">MATKPLAESSKANDEETQLLADEDYDVYELDDRSRPIPRGVCPHCHRQLGQQRQQNQGENDVDVLWCCWERSNAPNWVCRWDDEWRHVTLRDLGFKEWDGTSVACAWQAAPRQLFLHLVPRPGWRALLTAIFLVLWASTFKYLVDQEIQSKPRVVPSTSVDAGLPVRYLDCTDSLWGSFGEGCGLNGANCRPFSNVSFVFRCNGWCTDNKTHFDPYHVGRLVVDRSPLVIGGGAGSPYRGDSFICPAAVHAGLKDGCGKVTLTGEYYQFFNSSQNNVDSISFPSYFPLSFTVSKTDICPPLPGSLVMKIAFPLTIVFTVIISLLTTSPALMFFSAFIGVYTTCSFIRSATAGVTDMSLRVSKFSSSLPSVLCIAGVLYLTIVRYPLRAFPASAALVKIGSWLLPFWLGSTTPLLGYHGTEAFKGWLLLIIIWAITGCTALLDGYFWHRLALFAALIVSPLLALAIDPNWKSNYLSWQFFAFVMLLPLLAPKHRWWFIIAFCLGIFTSGMALDGGLGPVLKPNPFQLSTPEPFPGAHHLLPTVLPPMVKQVAPGYSKSWGIWFKFQWPQNATLTEAEAIRSGAVTGLSIMVNDVERFRGWFAEKPLEDMMFSWTRERGLNTADEFFRFGFLGQGGRPLRYTEAGMWFRNGSWSHGEGYY</sequence>
<dbReference type="InterPro" id="IPR004043">
    <property type="entry name" value="LCCL"/>
</dbReference>